<comment type="caution">
    <text evidence="1">The sequence shown here is derived from an EMBL/GenBank/DDBJ whole genome shotgun (WGS) entry which is preliminary data.</text>
</comment>
<organism evidence="1 2">
    <name type="scientific">candidate division WWE3 bacterium GW2011_GWB1_41_6</name>
    <dbReference type="NCBI Taxonomy" id="1619112"/>
    <lineage>
        <taxon>Bacteria</taxon>
        <taxon>Katanobacteria</taxon>
    </lineage>
</organism>
<evidence type="ECO:0000313" key="1">
    <source>
        <dbReference type="EMBL" id="KKS15757.1"/>
    </source>
</evidence>
<gene>
    <name evidence="1" type="ORF">UU72_C0035G0007</name>
</gene>
<accession>A0A0G0WUI9</accession>
<proteinExistence type="predicted"/>
<name>A0A0G0WUI9_UNCKA</name>
<dbReference type="Proteomes" id="UP000034163">
    <property type="component" value="Unassembled WGS sequence"/>
</dbReference>
<evidence type="ECO:0000313" key="2">
    <source>
        <dbReference type="Proteomes" id="UP000034163"/>
    </source>
</evidence>
<sequence>MKKLLSFLLTVTFIVTVVFANIGYFDLFVKSPKTDPPGNGSAISRVVSAYTPQVYPDTQFEVSWASWSEELNPKRCESNGDPVVNIEYDVKNDMALGAYGYWGNNDYQRNIRIWRTDERGVFCALVEQEGDFRSHEGALSPQMGVALDGDEEGTFHGGYRVLVFGELLDEPGWPQQGSVSEVDYGCSFETAECPGSEGWVSKYFGEPYGAVTEWWGWVYEGWDGGEWIFTTNGSVGDIN</sequence>
<dbReference type="EMBL" id="LCBS01000035">
    <property type="protein sequence ID" value="KKS15757.1"/>
    <property type="molecule type" value="Genomic_DNA"/>
</dbReference>
<dbReference type="AlphaFoldDB" id="A0A0G0WUI9"/>
<protein>
    <submittedName>
        <fullName evidence="1">Uncharacterized protein</fullName>
    </submittedName>
</protein>
<reference evidence="1 2" key="1">
    <citation type="journal article" date="2015" name="Nature">
        <title>rRNA introns, odd ribosomes, and small enigmatic genomes across a large radiation of phyla.</title>
        <authorList>
            <person name="Brown C.T."/>
            <person name="Hug L.A."/>
            <person name="Thomas B.C."/>
            <person name="Sharon I."/>
            <person name="Castelle C.J."/>
            <person name="Singh A."/>
            <person name="Wilkins M.J."/>
            <person name="Williams K.H."/>
            <person name="Banfield J.F."/>
        </authorList>
    </citation>
    <scope>NUCLEOTIDE SEQUENCE [LARGE SCALE GENOMIC DNA]</scope>
</reference>